<evidence type="ECO:0000256" key="2">
    <source>
        <dbReference type="PROSITE-ProRule" id="PRU00984"/>
    </source>
</evidence>
<dbReference type="Pfam" id="PF06920">
    <property type="entry name" value="DHR-2_Lobe_A"/>
    <property type="match status" value="1"/>
</dbReference>
<dbReference type="PANTHER" id="PTHR45653:SF10">
    <property type="entry name" value="MYOBLAST CITY, ISOFORM B"/>
    <property type="match status" value="1"/>
</dbReference>
<dbReference type="GO" id="GO:0005737">
    <property type="term" value="C:cytoplasm"/>
    <property type="evidence" value="ECO:0007669"/>
    <property type="project" value="TreeGrafter"/>
</dbReference>
<comment type="similarity">
    <text evidence="2">Belongs to the DOCK family.</text>
</comment>
<sequence length="449" mass="52249">MRRETAFEIRAMWFNLGPHQIHFVRFEHEMITKLDMLVEGGRGDEEYKDLFLEIVGGLCENHQTMHEKGMVFVRTVVRLMKRLLEYRMIVTDENKENRMSCTVNLLEFYHEINRKEMYIRYLYKLCDLHLDCENYVEAAFTLKLHAKLLRWSDESLSQLLKMISKLWETGIAICKELTIQSDQNQNTFVYLIMDEDFQHSYRTKHLFIEVKAYELLTDFTSRLLNQYPNAKVMNKLAPPGEDITESDKQRGPKDSDNEFATMWLERTNLVISYPLPGILHWFPVTSSQSFEISPLENAIETMEMTNKRICNLVLQHRSDPMLPIHPLSMLLNGVVDAAVMGGIINYEKAFFTEEYTQTHNTRKDTEGIQKLKDLIACQVPLLKAGIVIHKQKAPESLKPFHQHMEEAFLKLRTSIEEKYAIEKSVQSSISISSLQSSKISPSIRGASIL</sequence>
<dbReference type="PROSITE" id="PS51651">
    <property type="entry name" value="DOCKER"/>
    <property type="match status" value="1"/>
</dbReference>
<dbReference type="PANTHER" id="PTHR45653">
    <property type="entry name" value="DEDICATOR OF CYTOKINESIS"/>
    <property type="match status" value="1"/>
</dbReference>
<proteinExistence type="inferred from homology"/>
<dbReference type="InterPro" id="IPR043161">
    <property type="entry name" value="DOCK_C_lobe_A"/>
</dbReference>
<accession>A0AAV4XKB8</accession>
<feature type="domain" description="DOCKER" evidence="4">
    <location>
        <begin position="1"/>
        <end position="424"/>
    </location>
</feature>
<dbReference type="InterPro" id="IPR046773">
    <property type="entry name" value="DOCKER_Lobe_C"/>
</dbReference>
<evidence type="ECO:0000256" key="1">
    <source>
        <dbReference type="ARBA" id="ARBA00022658"/>
    </source>
</evidence>
<dbReference type="GO" id="GO:0031267">
    <property type="term" value="F:small GTPase binding"/>
    <property type="evidence" value="ECO:0007669"/>
    <property type="project" value="TreeGrafter"/>
</dbReference>
<dbReference type="GO" id="GO:0016477">
    <property type="term" value="P:cell migration"/>
    <property type="evidence" value="ECO:0007669"/>
    <property type="project" value="TreeGrafter"/>
</dbReference>
<name>A0AAV4XKB8_CAEEX</name>
<dbReference type="InterPro" id="IPR046769">
    <property type="entry name" value="DOCKER_Lobe_A"/>
</dbReference>
<gene>
    <name evidence="5" type="primary">DOCK1</name>
    <name evidence="5" type="ORF">CEXT_755691</name>
</gene>
<keyword evidence="1" id="KW-0344">Guanine-nucleotide releasing factor</keyword>
<dbReference type="FunFam" id="1.20.58.740:FF:000004">
    <property type="entry name" value="Dedicator of cytokinesis protein 1"/>
    <property type="match status" value="1"/>
</dbReference>
<dbReference type="InterPro" id="IPR026791">
    <property type="entry name" value="DOCK"/>
</dbReference>
<evidence type="ECO:0000259" key="4">
    <source>
        <dbReference type="PROSITE" id="PS51651"/>
    </source>
</evidence>
<organism evidence="5 6">
    <name type="scientific">Caerostris extrusa</name>
    <name type="common">Bark spider</name>
    <name type="synonym">Caerostris bankana</name>
    <dbReference type="NCBI Taxonomy" id="172846"/>
    <lineage>
        <taxon>Eukaryota</taxon>
        <taxon>Metazoa</taxon>
        <taxon>Ecdysozoa</taxon>
        <taxon>Arthropoda</taxon>
        <taxon>Chelicerata</taxon>
        <taxon>Arachnida</taxon>
        <taxon>Araneae</taxon>
        <taxon>Araneomorphae</taxon>
        <taxon>Entelegynae</taxon>
        <taxon>Araneoidea</taxon>
        <taxon>Araneidae</taxon>
        <taxon>Caerostris</taxon>
    </lineage>
</organism>
<protein>
    <submittedName>
        <fullName evidence="5">Dedicator of cytokinesis protein 1</fullName>
    </submittedName>
</protein>
<evidence type="ECO:0000313" key="6">
    <source>
        <dbReference type="Proteomes" id="UP001054945"/>
    </source>
</evidence>
<dbReference type="Gene3D" id="1.25.40.410">
    <property type="match status" value="1"/>
</dbReference>
<dbReference type="AlphaFoldDB" id="A0AAV4XKB8"/>
<keyword evidence="6" id="KW-1185">Reference proteome</keyword>
<comment type="caution">
    <text evidence="5">The sequence shown here is derived from an EMBL/GenBank/DDBJ whole genome shotgun (WGS) entry which is preliminary data.</text>
</comment>
<dbReference type="GO" id="GO:0005886">
    <property type="term" value="C:plasma membrane"/>
    <property type="evidence" value="ECO:0007669"/>
    <property type="project" value="TreeGrafter"/>
</dbReference>
<dbReference type="GO" id="GO:0007264">
    <property type="term" value="P:small GTPase-mediated signal transduction"/>
    <property type="evidence" value="ECO:0007669"/>
    <property type="project" value="InterPro"/>
</dbReference>
<dbReference type="InterPro" id="IPR043162">
    <property type="entry name" value="DOCK_C_lobe_C"/>
</dbReference>
<dbReference type="Proteomes" id="UP001054945">
    <property type="component" value="Unassembled WGS sequence"/>
</dbReference>
<evidence type="ECO:0000256" key="3">
    <source>
        <dbReference type="SAM" id="MobiDB-lite"/>
    </source>
</evidence>
<dbReference type="InterPro" id="IPR027357">
    <property type="entry name" value="DOCKER_dom"/>
</dbReference>
<dbReference type="GO" id="GO:0005085">
    <property type="term" value="F:guanyl-nucleotide exchange factor activity"/>
    <property type="evidence" value="ECO:0007669"/>
    <property type="project" value="UniProtKB-KW"/>
</dbReference>
<dbReference type="GO" id="GO:0007520">
    <property type="term" value="P:myoblast fusion"/>
    <property type="evidence" value="ECO:0007669"/>
    <property type="project" value="TreeGrafter"/>
</dbReference>
<evidence type="ECO:0000313" key="5">
    <source>
        <dbReference type="EMBL" id="GIY95441.1"/>
    </source>
</evidence>
<feature type="compositionally biased region" description="Basic and acidic residues" evidence="3">
    <location>
        <begin position="245"/>
        <end position="256"/>
    </location>
</feature>
<reference evidence="5 6" key="1">
    <citation type="submission" date="2021-06" db="EMBL/GenBank/DDBJ databases">
        <title>Caerostris extrusa draft genome.</title>
        <authorList>
            <person name="Kono N."/>
            <person name="Arakawa K."/>
        </authorList>
    </citation>
    <scope>NUCLEOTIDE SEQUENCE [LARGE SCALE GENOMIC DNA]</scope>
</reference>
<feature type="region of interest" description="Disordered" evidence="3">
    <location>
        <begin position="235"/>
        <end position="256"/>
    </location>
</feature>
<dbReference type="Gene3D" id="1.20.58.740">
    <property type="match status" value="1"/>
</dbReference>
<dbReference type="EMBL" id="BPLR01017913">
    <property type="protein sequence ID" value="GIY95441.1"/>
    <property type="molecule type" value="Genomic_DNA"/>
</dbReference>
<dbReference type="Pfam" id="PF20421">
    <property type="entry name" value="DHR-2_Lobe_C"/>
    <property type="match status" value="1"/>
</dbReference>